<evidence type="ECO:0000313" key="3">
    <source>
        <dbReference type="Proteomes" id="UP000188268"/>
    </source>
</evidence>
<dbReference type="Proteomes" id="UP000188268">
    <property type="component" value="Unassembled WGS sequence"/>
</dbReference>
<dbReference type="OrthoDB" id="10629450at2759"/>
<reference evidence="2 3" key="1">
    <citation type="submission" date="2013-09" db="EMBL/GenBank/DDBJ databases">
        <title>Corchorus capsularis genome sequencing.</title>
        <authorList>
            <person name="Alam M."/>
            <person name="Haque M.S."/>
            <person name="Islam M.S."/>
            <person name="Emdad E.M."/>
            <person name="Islam M.M."/>
            <person name="Ahmed B."/>
            <person name="Halim A."/>
            <person name="Hossen Q.M.M."/>
            <person name="Hossain M.Z."/>
            <person name="Ahmed R."/>
            <person name="Khan M.M."/>
            <person name="Islam R."/>
            <person name="Rashid M.M."/>
            <person name="Khan S.A."/>
            <person name="Rahman M.S."/>
            <person name="Alam M."/>
        </authorList>
    </citation>
    <scope>NUCLEOTIDE SEQUENCE [LARGE SCALE GENOMIC DNA]</scope>
    <source>
        <strain evidence="3">cv. CVL-1</strain>
        <tissue evidence="2">Whole seedling</tissue>
    </source>
</reference>
<gene>
    <name evidence="2" type="ORF">CCACVL1_03016</name>
</gene>
<feature type="region of interest" description="Disordered" evidence="1">
    <location>
        <begin position="420"/>
        <end position="479"/>
    </location>
</feature>
<dbReference type="Gramene" id="OMP01742">
    <property type="protein sequence ID" value="OMP01742"/>
    <property type="gene ID" value="CCACVL1_03016"/>
</dbReference>
<evidence type="ECO:0000313" key="2">
    <source>
        <dbReference type="EMBL" id="OMP01742.1"/>
    </source>
</evidence>
<comment type="caution">
    <text evidence="2">The sequence shown here is derived from an EMBL/GenBank/DDBJ whole genome shotgun (WGS) entry which is preliminary data.</text>
</comment>
<dbReference type="EMBL" id="AWWV01006355">
    <property type="protein sequence ID" value="OMP01742.1"/>
    <property type="molecule type" value="Genomic_DNA"/>
</dbReference>
<name>A0A1R3K3S4_COCAP</name>
<protein>
    <submittedName>
        <fullName evidence="2">Uncharacterized protein</fullName>
    </submittedName>
</protein>
<dbReference type="AlphaFoldDB" id="A0A1R3K3S4"/>
<evidence type="ECO:0000256" key="1">
    <source>
        <dbReference type="SAM" id="MobiDB-lite"/>
    </source>
</evidence>
<organism evidence="2 3">
    <name type="scientific">Corchorus capsularis</name>
    <name type="common">Jute</name>
    <dbReference type="NCBI Taxonomy" id="210143"/>
    <lineage>
        <taxon>Eukaryota</taxon>
        <taxon>Viridiplantae</taxon>
        <taxon>Streptophyta</taxon>
        <taxon>Embryophyta</taxon>
        <taxon>Tracheophyta</taxon>
        <taxon>Spermatophyta</taxon>
        <taxon>Magnoliopsida</taxon>
        <taxon>eudicotyledons</taxon>
        <taxon>Gunneridae</taxon>
        <taxon>Pentapetalae</taxon>
        <taxon>rosids</taxon>
        <taxon>malvids</taxon>
        <taxon>Malvales</taxon>
        <taxon>Malvaceae</taxon>
        <taxon>Grewioideae</taxon>
        <taxon>Apeibeae</taxon>
        <taxon>Corchorus</taxon>
    </lineage>
</organism>
<feature type="region of interest" description="Disordered" evidence="1">
    <location>
        <begin position="183"/>
        <end position="204"/>
    </location>
</feature>
<accession>A0A1R3K3S4</accession>
<feature type="compositionally biased region" description="Basic and acidic residues" evidence="1">
    <location>
        <begin position="460"/>
        <end position="469"/>
    </location>
</feature>
<sequence length="479" mass="54539">MSEEEINQRINNHVEEVREKYGHPVEYDPQNTLFTNKMRAFLNRASRRSTRVSIRQNACWHERRLSDQRVTDGSLRIGESRDNSRNRVIAGAQLQSIEQESQQAGEPSFTKLPPILEPQSQEFNAQMEMLALGTLEEQDDENVESTTVTDQFNTEQPPAVGEGDVTTERRAEINEEVNLGEEYETAGGENQGPEVRVEEDQEGEQQHLIIATSQNSLDAQIAAFNSTIERMQQINGRHVDGFENTADYDDWAFSLAREQSKFEFICEELVRQGEQMLDGLQRSHQNDPYIQTFDNVPGWIEVPDGGTLFTNARLEGSNPEMGESSAMGALRNREQDTTHQEGVLFQLEMMMQNEQQQTRHAEVGNSPHRFNMWEINHPQIEAAGDEEQKVAVEPHQELSLNSPGFRCAVNEEDIVSVFLKDTPSPESKDHSTDQVQSPGNERKRSRGKEQVLKMSCPRKGGQDKGEKLQKMKQNQKLRV</sequence>
<proteinExistence type="predicted"/>
<keyword evidence="3" id="KW-1185">Reference proteome</keyword>